<keyword evidence="1 4" id="KW-0378">Hydrolase</keyword>
<evidence type="ECO:0000256" key="2">
    <source>
        <dbReference type="SAM" id="SignalP"/>
    </source>
</evidence>
<dbReference type="PANTHER" id="PTHR43798">
    <property type="entry name" value="MONOACYLGLYCEROL LIPASE"/>
    <property type="match status" value="1"/>
</dbReference>
<name>A0AAJ1BHZ9_9GAMM</name>
<keyword evidence="2" id="KW-0732">Signal</keyword>
<dbReference type="GO" id="GO:0008233">
    <property type="term" value="F:peptidase activity"/>
    <property type="evidence" value="ECO:0007669"/>
    <property type="project" value="InterPro"/>
</dbReference>
<dbReference type="PRINTS" id="PR00793">
    <property type="entry name" value="PROAMNOPTASE"/>
</dbReference>
<organism evidence="4 5">
    <name type="scientific">Shewanella zhuhaiensis</name>
    <dbReference type="NCBI Taxonomy" id="2919576"/>
    <lineage>
        <taxon>Bacteria</taxon>
        <taxon>Pseudomonadati</taxon>
        <taxon>Pseudomonadota</taxon>
        <taxon>Gammaproteobacteria</taxon>
        <taxon>Alteromonadales</taxon>
        <taxon>Shewanellaceae</taxon>
        <taxon>Shewanella</taxon>
    </lineage>
</organism>
<dbReference type="Gene3D" id="3.40.50.1820">
    <property type="entry name" value="alpha/beta hydrolase"/>
    <property type="match status" value="1"/>
</dbReference>
<feature type="chain" id="PRO_5042484405" evidence="2">
    <location>
        <begin position="33"/>
        <end position="515"/>
    </location>
</feature>
<dbReference type="GO" id="GO:0016020">
    <property type="term" value="C:membrane"/>
    <property type="evidence" value="ECO:0007669"/>
    <property type="project" value="TreeGrafter"/>
</dbReference>
<dbReference type="SUPFAM" id="SSF53474">
    <property type="entry name" value="alpha/beta-Hydrolases"/>
    <property type="match status" value="1"/>
</dbReference>
<feature type="signal peptide" evidence="2">
    <location>
        <begin position="1"/>
        <end position="32"/>
    </location>
</feature>
<dbReference type="InterPro" id="IPR002410">
    <property type="entry name" value="Peptidase_S33"/>
</dbReference>
<dbReference type="InterPro" id="IPR029058">
    <property type="entry name" value="AB_hydrolase_fold"/>
</dbReference>
<dbReference type="InterPro" id="IPR050266">
    <property type="entry name" value="AB_hydrolase_sf"/>
</dbReference>
<dbReference type="EMBL" id="JAKUDL010000004">
    <property type="protein sequence ID" value="MCH4295077.1"/>
    <property type="molecule type" value="Genomic_DNA"/>
</dbReference>
<reference evidence="4 5" key="1">
    <citation type="submission" date="2022-02" db="EMBL/GenBank/DDBJ databases">
        <title>The genome sequence of Shewanella sp. 3B26.</title>
        <authorList>
            <person name="Du J."/>
        </authorList>
    </citation>
    <scope>NUCLEOTIDE SEQUENCE [LARGE SCALE GENOMIC DNA]</scope>
    <source>
        <strain evidence="4 5">3B26</strain>
    </source>
</reference>
<dbReference type="Proteomes" id="UP001297581">
    <property type="component" value="Unassembled WGS sequence"/>
</dbReference>
<dbReference type="InterPro" id="IPR013595">
    <property type="entry name" value="Pept_S33_TAP-like_C"/>
</dbReference>
<protein>
    <submittedName>
        <fullName evidence="4">Alpha/beta hydrolase</fullName>
    </submittedName>
</protein>
<keyword evidence="5" id="KW-1185">Reference proteome</keyword>
<evidence type="ECO:0000313" key="4">
    <source>
        <dbReference type="EMBL" id="MCH4295077.1"/>
    </source>
</evidence>
<dbReference type="PANTHER" id="PTHR43798:SF27">
    <property type="entry name" value="HYDROLASE ALPHA_BETA HYDROLASE FOLD FAMILY"/>
    <property type="match status" value="1"/>
</dbReference>
<evidence type="ECO:0000313" key="5">
    <source>
        <dbReference type="Proteomes" id="UP001297581"/>
    </source>
</evidence>
<sequence>MKARNFRQGVLKLSRLACATLLAITALPHVVANSYAVDTHVLDNELDGAPNSCYLSGISDRVRCGFVTVPENPAKPDGKQIEVHYAVLPAIKPSFPSEAFLAIAGGPGQSAIDNADGFERMFHKVRQTRDILLIDQRGTGRSNLLNCEQGNIDVLAYNDESVDIAVDAQECLDSLTSDITQYGSLTALGDFEAVRQALGYQKLHVYGVSYGSRMAQLYLKHYPQSVATTVLDGVVPMQRSVLAIGEAIDRAVELMLEDCGNTPACQQQFPNLKQELATVHERLAQAPFETRVQHPLTGELQSFLLTRSKFAAVVRLALYSPTTRALLPYAIHQAANENYQTVLGLYGMTVGSLDLAAGMHNSVVCGEDMHRIDADMKANIDASYYGSEMYRGLSKACALWQVPAVPADFAEGVSSDKPVLLLSGQLDPATPPSWAELAKEHLSNSLHLVAPYSGHGIARESCVAGIVSEFVTEGSVAALDTECINKDIRRGFYLNASTVEPLPTADDKAQDKAGE</sequence>
<dbReference type="GO" id="GO:0006508">
    <property type="term" value="P:proteolysis"/>
    <property type="evidence" value="ECO:0007669"/>
    <property type="project" value="InterPro"/>
</dbReference>
<proteinExistence type="predicted"/>
<evidence type="ECO:0000259" key="3">
    <source>
        <dbReference type="Pfam" id="PF08386"/>
    </source>
</evidence>
<evidence type="ECO:0000256" key="1">
    <source>
        <dbReference type="ARBA" id="ARBA00022801"/>
    </source>
</evidence>
<accession>A0AAJ1BHZ9</accession>
<feature type="domain" description="Peptidase S33 tripeptidyl aminopeptidase-like C-terminal" evidence="3">
    <location>
        <begin position="384"/>
        <end position="483"/>
    </location>
</feature>
<dbReference type="Pfam" id="PF08386">
    <property type="entry name" value="Abhydrolase_4"/>
    <property type="match status" value="1"/>
</dbReference>
<gene>
    <name evidence="4" type="ORF">MJ923_12275</name>
</gene>
<dbReference type="AlphaFoldDB" id="A0AAJ1BHZ9"/>
<comment type="caution">
    <text evidence="4">The sequence shown here is derived from an EMBL/GenBank/DDBJ whole genome shotgun (WGS) entry which is preliminary data.</text>
</comment>
<dbReference type="RefSeq" id="WP_240591348.1">
    <property type="nucleotide sequence ID" value="NZ_JAKUDL010000004.1"/>
</dbReference>